<dbReference type="RefSeq" id="WP_090060055.1">
    <property type="nucleotide sequence ID" value="NZ_FNCC01000026.1"/>
</dbReference>
<dbReference type="AlphaFoldDB" id="A0A1G8D778"/>
<dbReference type="EMBL" id="FNCC01000026">
    <property type="protein sequence ID" value="SDH53531.1"/>
    <property type="molecule type" value="Genomic_DNA"/>
</dbReference>
<dbReference type="CDD" id="cd02440">
    <property type="entry name" value="AdoMet_MTases"/>
    <property type="match status" value="1"/>
</dbReference>
<dbReference type="SUPFAM" id="SSF53335">
    <property type="entry name" value="S-adenosyl-L-methionine-dependent methyltransferases"/>
    <property type="match status" value="1"/>
</dbReference>
<dbReference type="OrthoDB" id="9777638at2"/>
<reference evidence="3" key="1">
    <citation type="submission" date="2016-10" db="EMBL/GenBank/DDBJ databases">
        <authorList>
            <person name="Varghese N."/>
            <person name="Submissions S."/>
        </authorList>
    </citation>
    <scope>NUCLEOTIDE SEQUENCE [LARGE SCALE GENOMIC DNA]</scope>
    <source>
        <strain evidence="3">CGMCC 4.3506</strain>
    </source>
</reference>
<dbReference type="InterPro" id="IPR041698">
    <property type="entry name" value="Methyltransf_25"/>
</dbReference>
<name>A0A1G8D778_9PSEU</name>
<dbReference type="GO" id="GO:0032259">
    <property type="term" value="P:methylation"/>
    <property type="evidence" value="ECO:0007669"/>
    <property type="project" value="UniProtKB-KW"/>
</dbReference>
<sequence length="271" mass="28491">MTAEVNSEQAAGWNAAGQGWVAAQDIVDLVLRPYEEILVQVARERPRERVLDVGCGTGAVARAIAAATGAHCLGVDIAESMITGAKARGGAEFLLADAQVHPFEKGFDLVVSRFGVMFFADPVAAFRNLADAAAPGADLCFLAWRSAEESPFMSAASQAAAPYLTDMPAPDPNGPGPYSLADPAKTRDVLERAGWGGVELTAVDVVGTMPEEMLEPYLTRLGPVGLALRKAGEADRERILAEVRGVFDPFIGDGVVRMPGGIWKVTASAPL</sequence>
<evidence type="ECO:0000313" key="3">
    <source>
        <dbReference type="Proteomes" id="UP000199623"/>
    </source>
</evidence>
<keyword evidence="2" id="KW-0489">Methyltransferase</keyword>
<keyword evidence="3" id="KW-1185">Reference proteome</keyword>
<keyword evidence="2" id="KW-0808">Transferase</keyword>
<accession>A0A1G8D778</accession>
<dbReference type="InterPro" id="IPR029063">
    <property type="entry name" value="SAM-dependent_MTases_sf"/>
</dbReference>
<proteinExistence type="predicted"/>
<dbReference type="Pfam" id="PF13649">
    <property type="entry name" value="Methyltransf_25"/>
    <property type="match status" value="1"/>
</dbReference>
<evidence type="ECO:0000313" key="2">
    <source>
        <dbReference type="EMBL" id="SDH53531.1"/>
    </source>
</evidence>
<organism evidence="2 3">
    <name type="scientific">Lentzea fradiae</name>
    <dbReference type="NCBI Taxonomy" id="200378"/>
    <lineage>
        <taxon>Bacteria</taxon>
        <taxon>Bacillati</taxon>
        <taxon>Actinomycetota</taxon>
        <taxon>Actinomycetes</taxon>
        <taxon>Pseudonocardiales</taxon>
        <taxon>Pseudonocardiaceae</taxon>
        <taxon>Lentzea</taxon>
    </lineage>
</organism>
<dbReference type="Proteomes" id="UP000199623">
    <property type="component" value="Unassembled WGS sequence"/>
</dbReference>
<dbReference type="GO" id="GO:0008168">
    <property type="term" value="F:methyltransferase activity"/>
    <property type="evidence" value="ECO:0007669"/>
    <property type="project" value="UniProtKB-KW"/>
</dbReference>
<feature type="domain" description="Methyltransferase" evidence="1">
    <location>
        <begin position="50"/>
        <end position="136"/>
    </location>
</feature>
<gene>
    <name evidence="2" type="ORF">SAMN05216553_12659</name>
</gene>
<protein>
    <submittedName>
        <fullName evidence="2">Methyltransferase domain-containing protein</fullName>
    </submittedName>
</protein>
<dbReference type="STRING" id="200378.SAMN05216553_12659"/>
<dbReference type="PANTHER" id="PTHR43591">
    <property type="entry name" value="METHYLTRANSFERASE"/>
    <property type="match status" value="1"/>
</dbReference>
<dbReference type="Gene3D" id="3.40.50.150">
    <property type="entry name" value="Vaccinia Virus protein VP39"/>
    <property type="match status" value="1"/>
</dbReference>
<evidence type="ECO:0000259" key="1">
    <source>
        <dbReference type="Pfam" id="PF13649"/>
    </source>
</evidence>